<protein>
    <submittedName>
        <fullName evidence="1">Uncharacterized protein</fullName>
    </submittedName>
</protein>
<evidence type="ECO:0000313" key="2">
    <source>
        <dbReference type="Proteomes" id="UP000070195"/>
    </source>
</evidence>
<proteinExistence type="predicted"/>
<gene>
    <name evidence="1" type="ORF">AKJ63_00875</name>
</gene>
<sequence>MLSSLSEKKVKKSLSENSLLVQNIEVPEEGGRLIETIHTPHPRYTKDFLISIDIETERLKEILEEDLLCKIDIAKEESIKEEKRKIIAFPILNMRQN</sequence>
<keyword evidence="2" id="KW-1185">Reference proteome</keyword>
<comment type="caution">
    <text evidence="1">The sequence shown here is derived from an EMBL/GenBank/DDBJ whole genome shotgun (WGS) entry which is preliminary data.</text>
</comment>
<organism evidence="1 2">
    <name type="scientific">candidate division MSBL1 archaeon SCGC-AAA259D18</name>
    <dbReference type="NCBI Taxonomy" id="1698262"/>
    <lineage>
        <taxon>Archaea</taxon>
        <taxon>Methanobacteriati</taxon>
        <taxon>Methanobacteriota</taxon>
        <taxon>candidate division MSBL1</taxon>
    </lineage>
</organism>
<evidence type="ECO:0000313" key="1">
    <source>
        <dbReference type="EMBL" id="KXA91804.1"/>
    </source>
</evidence>
<dbReference type="Proteomes" id="UP000070195">
    <property type="component" value="Unassembled WGS sequence"/>
</dbReference>
<dbReference type="EMBL" id="LHXM01000012">
    <property type="protein sequence ID" value="KXA91804.1"/>
    <property type="molecule type" value="Genomic_DNA"/>
</dbReference>
<name>A0A133UCA8_9EURY</name>
<reference evidence="1 2" key="1">
    <citation type="journal article" date="2016" name="Sci. Rep.">
        <title>Metabolic traits of an uncultured archaeal lineage -MSBL1- from brine pools of the Red Sea.</title>
        <authorList>
            <person name="Mwirichia R."/>
            <person name="Alam I."/>
            <person name="Rashid M."/>
            <person name="Vinu M."/>
            <person name="Ba-Alawi W."/>
            <person name="Anthony Kamau A."/>
            <person name="Kamanda Ngugi D."/>
            <person name="Goker M."/>
            <person name="Klenk H.P."/>
            <person name="Bajic V."/>
            <person name="Stingl U."/>
        </authorList>
    </citation>
    <scope>NUCLEOTIDE SEQUENCE [LARGE SCALE GENOMIC DNA]</scope>
    <source>
        <strain evidence="1">SCGC-AAA259D18</strain>
    </source>
</reference>
<dbReference type="AlphaFoldDB" id="A0A133UCA8"/>
<accession>A0A133UCA8</accession>